<keyword evidence="6" id="KW-0175">Coiled coil</keyword>
<dbReference type="eggNOG" id="COG3807">
    <property type="taxonomic scope" value="Bacteria"/>
</dbReference>
<dbReference type="NCBIfam" id="TIGR04211">
    <property type="entry name" value="SH3_and_anchor"/>
    <property type="match status" value="1"/>
</dbReference>
<evidence type="ECO:0000256" key="4">
    <source>
        <dbReference type="ARBA" id="ARBA00022989"/>
    </source>
</evidence>
<feature type="domain" description="SH3b" evidence="8">
    <location>
        <begin position="11"/>
        <end position="78"/>
    </location>
</feature>
<evidence type="ECO:0000256" key="3">
    <source>
        <dbReference type="ARBA" id="ARBA00022729"/>
    </source>
</evidence>
<keyword evidence="2 7" id="KW-0812">Transmembrane</keyword>
<evidence type="ECO:0000256" key="5">
    <source>
        <dbReference type="ARBA" id="ARBA00023136"/>
    </source>
</evidence>
<dbReference type="InterPro" id="IPR016476">
    <property type="entry name" value="SH3_dom_pro"/>
</dbReference>
<dbReference type="Proteomes" id="UP000009080">
    <property type="component" value="Chromosome"/>
</dbReference>
<evidence type="ECO:0000256" key="7">
    <source>
        <dbReference type="SAM" id="Phobius"/>
    </source>
</evidence>
<evidence type="ECO:0000313" key="9">
    <source>
        <dbReference type="EMBL" id="ACR14273.1"/>
    </source>
</evidence>
<comment type="subcellular location">
    <subcellularLocation>
        <location evidence="1">Membrane</location>
        <topology evidence="1">Single-pass membrane protein</topology>
    </subcellularLocation>
</comment>
<name>C5BL41_TERTT</name>
<proteinExistence type="predicted"/>
<dbReference type="Pfam" id="PF08239">
    <property type="entry name" value="SH3_3"/>
    <property type="match status" value="1"/>
</dbReference>
<dbReference type="PROSITE" id="PS51781">
    <property type="entry name" value="SH3B"/>
    <property type="match status" value="1"/>
</dbReference>
<dbReference type="GO" id="GO:0016020">
    <property type="term" value="C:membrane"/>
    <property type="evidence" value="ECO:0007669"/>
    <property type="project" value="UniProtKB-SubCell"/>
</dbReference>
<evidence type="ECO:0000256" key="6">
    <source>
        <dbReference type="SAM" id="Coils"/>
    </source>
</evidence>
<sequence>MLLSISTHAQDEQQYVTDILHVPLRSGEGNEYRIINKGIRSGTPLTILEAGSSEEWVKVRTPQGVEGWIRSQYLQENETASRVAAKMESQLKRANEENARLQQEVSNLKKQAQTLQQTSDSAQSAEREMAEELQNIKTLSAGAIDLEKRYTELLERQQLLQTQNDVLIAENENIKGDTSVKFMLYGAGLIIIGILTALIVPALTVKKRHSEWR</sequence>
<dbReference type="KEGG" id="ttu:TERTU_2476"/>
<dbReference type="STRING" id="377629.TERTU_2476"/>
<dbReference type="EMBL" id="CP001614">
    <property type="protein sequence ID" value="ACR14273.1"/>
    <property type="molecule type" value="Genomic_DNA"/>
</dbReference>
<evidence type="ECO:0000256" key="2">
    <source>
        <dbReference type="ARBA" id="ARBA00022692"/>
    </source>
</evidence>
<keyword evidence="10" id="KW-1185">Reference proteome</keyword>
<reference evidence="9 10" key="1">
    <citation type="journal article" date="2009" name="PLoS ONE">
        <title>The complete genome of Teredinibacter turnerae T7901: an intracellular endosymbiont of marine wood-boring bivalves (shipworms).</title>
        <authorList>
            <person name="Yang J.C."/>
            <person name="Madupu R."/>
            <person name="Durkin A.S."/>
            <person name="Ekborg N.A."/>
            <person name="Pedamallu C.S."/>
            <person name="Hostetler J.B."/>
            <person name="Radune D."/>
            <person name="Toms B.S."/>
            <person name="Henrissat B."/>
            <person name="Coutinho P.M."/>
            <person name="Schwarz S."/>
            <person name="Field L."/>
            <person name="Trindade-Silva A.E."/>
            <person name="Soares C.A.G."/>
            <person name="Elshahawi S."/>
            <person name="Hanora A."/>
            <person name="Schmidt E.W."/>
            <person name="Haygood M.G."/>
            <person name="Posfai J."/>
            <person name="Benner J."/>
            <person name="Madinger C."/>
            <person name="Nove J."/>
            <person name="Anton B."/>
            <person name="Chaudhary K."/>
            <person name="Foster J."/>
            <person name="Holman A."/>
            <person name="Kumar S."/>
            <person name="Lessard P.A."/>
            <person name="Luyten Y.A."/>
            <person name="Slatko B."/>
            <person name="Wood N."/>
            <person name="Wu B."/>
            <person name="Teplitski M."/>
            <person name="Mougous J.D."/>
            <person name="Ward N."/>
            <person name="Eisen J.A."/>
            <person name="Badger J.H."/>
            <person name="Distel D.L."/>
        </authorList>
    </citation>
    <scope>NUCLEOTIDE SEQUENCE [LARGE SCALE GENOMIC DNA]</scope>
    <source>
        <strain evidence="10">ATCC 39867 / T7901</strain>
    </source>
</reference>
<keyword evidence="3" id="KW-0732">Signal</keyword>
<dbReference type="InterPro" id="IPR003646">
    <property type="entry name" value="SH3-like_bac-type"/>
</dbReference>
<feature type="coiled-coil region" evidence="6">
    <location>
        <begin position="77"/>
        <end position="163"/>
    </location>
</feature>
<dbReference type="SMART" id="SM00287">
    <property type="entry name" value="SH3b"/>
    <property type="match status" value="1"/>
</dbReference>
<feature type="transmembrane region" description="Helical" evidence="7">
    <location>
        <begin position="182"/>
        <end position="205"/>
    </location>
</feature>
<gene>
    <name evidence="9" type="ordered locus">TERTU_2476</name>
</gene>
<dbReference type="Gene3D" id="2.30.30.40">
    <property type="entry name" value="SH3 Domains"/>
    <property type="match status" value="1"/>
</dbReference>
<keyword evidence="5 7" id="KW-0472">Membrane</keyword>
<keyword evidence="4 7" id="KW-1133">Transmembrane helix</keyword>
<dbReference type="AlphaFoldDB" id="C5BL41"/>
<evidence type="ECO:0000259" key="8">
    <source>
        <dbReference type="PROSITE" id="PS51781"/>
    </source>
</evidence>
<organism evidence="9 10">
    <name type="scientific">Teredinibacter turnerae (strain ATCC 39867 / T7901)</name>
    <dbReference type="NCBI Taxonomy" id="377629"/>
    <lineage>
        <taxon>Bacteria</taxon>
        <taxon>Pseudomonadati</taxon>
        <taxon>Pseudomonadota</taxon>
        <taxon>Gammaproteobacteria</taxon>
        <taxon>Cellvibrionales</taxon>
        <taxon>Cellvibrionaceae</taxon>
        <taxon>Teredinibacter</taxon>
    </lineage>
</organism>
<protein>
    <submittedName>
        <fullName evidence="9">SH3, type 3 domain protein</fullName>
    </submittedName>
</protein>
<evidence type="ECO:0000313" key="10">
    <source>
        <dbReference type="Proteomes" id="UP000009080"/>
    </source>
</evidence>
<evidence type="ECO:0000256" key="1">
    <source>
        <dbReference type="ARBA" id="ARBA00004167"/>
    </source>
</evidence>
<dbReference type="HOGENOM" id="CLU_094106_1_0_6"/>
<accession>C5BL41</accession>